<dbReference type="SUPFAM" id="SSF47413">
    <property type="entry name" value="lambda repressor-like DNA-binding domains"/>
    <property type="match status" value="1"/>
</dbReference>
<keyword evidence="1" id="KW-0238">DNA-binding</keyword>
<proteinExistence type="predicted"/>
<name>A0ABQ4PH54_9GAMM</name>
<evidence type="ECO:0000256" key="1">
    <source>
        <dbReference type="ARBA" id="ARBA00023125"/>
    </source>
</evidence>
<evidence type="ECO:0000313" key="4">
    <source>
        <dbReference type="EMBL" id="GIU46770.1"/>
    </source>
</evidence>
<dbReference type="PANTHER" id="PTHR46558">
    <property type="entry name" value="TRACRIPTIONAL REGULATORY PROTEIN-RELATED-RELATED"/>
    <property type="match status" value="1"/>
</dbReference>
<protein>
    <submittedName>
        <fullName evidence="3">Transcriptional repressor RstR</fullName>
    </submittedName>
</protein>
<organism evidence="3 5">
    <name type="scientific">Shewanella sairae</name>
    <dbReference type="NCBI Taxonomy" id="190310"/>
    <lineage>
        <taxon>Bacteria</taxon>
        <taxon>Pseudomonadati</taxon>
        <taxon>Pseudomonadota</taxon>
        <taxon>Gammaproteobacteria</taxon>
        <taxon>Alteromonadales</taxon>
        <taxon>Shewanellaceae</taxon>
        <taxon>Shewanella</taxon>
    </lineage>
</organism>
<dbReference type="Gene3D" id="1.10.260.40">
    <property type="entry name" value="lambda repressor-like DNA-binding domains"/>
    <property type="match status" value="1"/>
</dbReference>
<gene>
    <name evidence="3" type="ORF">TUM4438_23420</name>
    <name evidence="4" type="ORF">TUM4438_23500</name>
</gene>
<dbReference type="PROSITE" id="PS50943">
    <property type="entry name" value="HTH_CROC1"/>
    <property type="match status" value="1"/>
</dbReference>
<dbReference type="SMART" id="SM00530">
    <property type="entry name" value="HTH_XRE"/>
    <property type="match status" value="1"/>
</dbReference>
<dbReference type="InterPro" id="IPR001387">
    <property type="entry name" value="Cro/C1-type_HTH"/>
</dbReference>
<comment type="caution">
    <text evidence="3">The sequence shown here is derived from an EMBL/GenBank/DDBJ whole genome shotgun (WGS) entry which is preliminary data.</text>
</comment>
<dbReference type="RefSeq" id="WP_220781352.1">
    <property type="nucleotide sequence ID" value="NZ_BPEY01000039.1"/>
</dbReference>
<feature type="domain" description="HTH cro/C1-type" evidence="2">
    <location>
        <begin position="6"/>
        <end position="60"/>
    </location>
</feature>
<evidence type="ECO:0000313" key="5">
    <source>
        <dbReference type="Proteomes" id="UP000887104"/>
    </source>
</evidence>
<dbReference type="InterPro" id="IPR010982">
    <property type="entry name" value="Lambda_DNA-bd_dom_sf"/>
</dbReference>
<dbReference type="Proteomes" id="UP000887104">
    <property type="component" value="Unassembled WGS sequence"/>
</dbReference>
<dbReference type="PANTHER" id="PTHR46558:SF11">
    <property type="entry name" value="HTH-TYPE TRANSCRIPTIONAL REGULATOR XRE"/>
    <property type="match status" value="1"/>
</dbReference>
<reference evidence="3" key="1">
    <citation type="submission" date="2021-05" db="EMBL/GenBank/DDBJ databases">
        <title>Molecular characterization for Shewanella algae harboring chromosomal blaOXA-55-like strains isolated from clinical and environment sample.</title>
        <authorList>
            <person name="Ohama Y."/>
            <person name="Aoki K."/>
            <person name="Harada S."/>
            <person name="Moriya K."/>
            <person name="Ishii Y."/>
            <person name="Tateda K."/>
        </authorList>
    </citation>
    <scope>NUCLEOTIDE SEQUENCE</scope>
    <source>
        <strain evidence="3">JCM 11563</strain>
    </source>
</reference>
<sequence length="108" mass="12501">MIGKKIRLLRESKNLRQEDVAKAIQVTKQTYYMWEKDETEPKVSQLLGIAKILGVSVAQICEDDEIGLCEDTKNKIIETQKLNTEEKKCLNMFIEAMLIRHYSKAINI</sequence>
<accession>A0ABQ4PH54</accession>
<dbReference type="EMBL" id="BPEY01000039">
    <property type="protein sequence ID" value="GIU46770.1"/>
    <property type="molecule type" value="Genomic_DNA"/>
</dbReference>
<dbReference type="EMBL" id="BPEY01000039">
    <property type="protein sequence ID" value="GIU46753.1"/>
    <property type="molecule type" value="Genomic_DNA"/>
</dbReference>
<evidence type="ECO:0000259" key="2">
    <source>
        <dbReference type="PROSITE" id="PS50943"/>
    </source>
</evidence>
<dbReference type="CDD" id="cd00093">
    <property type="entry name" value="HTH_XRE"/>
    <property type="match status" value="1"/>
</dbReference>
<keyword evidence="5" id="KW-1185">Reference proteome</keyword>
<dbReference type="Pfam" id="PF01381">
    <property type="entry name" value="HTH_3"/>
    <property type="match status" value="1"/>
</dbReference>
<evidence type="ECO:0000313" key="3">
    <source>
        <dbReference type="EMBL" id="GIU46753.1"/>
    </source>
</evidence>